<dbReference type="EMBL" id="CP016897">
    <property type="protein sequence ID" value="APV37645.1"/>
    <property type="molecule type" value="Genomic_DNA"/>
</dbReference>
<dbReference type="Gene3D" id="3.40.50.980">
    <property type="match status" value="2"/>
</dbReference>
<dbReference type="Gene3D" id="3.30.300.30">
    <property type="match status" value="1"/>
</dbReference>
<dbReference type="Proteomes" id="UP000185674">
    <property type="component" value="Plasmid pGFJ1"/>
</dbReference>
<evidence type="ECO:0000259" key="4">
    <source>
        <dbReference type="Pfam" id="PF13193"/>
    </source>
</evidence>
<feature type="domain" description="AMP-binding enzyme C-terminal" evidence="4">
    <location>
        <begin position="433"/>
        <end position="508"/>
    </location>
</feature>
<dbReference type="Pfam" id="PF13193">
    <property type="entry name" value="AMP-binding_C"/>
    <property type="match status" value="1"/>
</dbReference>
<dbReference type="InterPro" id="IPR000873">
    <property type="entry name" value="AMP-dep_synth/lig_dom"/>
</dbReference>
<dbReference type="CDD" id="cd17631">
    <property type="entry name" value="FACL_FadD13-like"/>
    <property type="match status" value="1"/>
</dbReference>
<evidence type="ECO:0008006" key="7">
    <source>
        <dbReference type="Google" id="ProtNLM"/>
    </source>
</evidence>
<comment type="similarity">
    <text evidence="1">Belongs to the ATP-dependent AMP-binding enzyme family.</text>
</comment>
<dbReference type="PANTHER" id="PTHR43201">
    <property type="entry name" value="ACYL-COA SYNTHETASE"/>
    <property type="match status" value="1"/>
</dbReference>
<dbReference type="PANTHER" id="PTHR43201:SF5">
    <property type="entry name" value="MEDIUM-CHAIN ACYL-COA LIGASE ACSF2, MITOCHONDRIAL"/>
    <property type="match status" value="1"/>
</dbReference>
<keyword evidence="5" id="KW-0614">Plasmid</keyword>
<dbReference type="InterPro" id="IPR045851">
    <property type="entry name" value="AMP-bd_C_sf"/>
</dbReference>
<dbReference type="InterPro" id="IPR020845">
    <property type="entry name" value="AMP-binding_CS"/>
</dbReference>
<sequence length="530" mass="60245">MNEIDRARQMHIADIPRRSAIRYGKKIALIDGETQISYQTFQQLVDLLAKHLYQQGLRKGDKLMILSYNCWQFPTILYAAAQLGVISVPINFMLNAKEVQYLLQHASPKMVIVEDRLCSVMQLALDNLATQSPEKVVLQLDSEQPILSGWQTFDHFLQPLDFKLPEIALSSSDPIRMMYTSGTESLPKGVLLSSESLMWQYSSCMMEGQMHTQDREIHAFPMYHCAQLDAFLNVDLLLGATSYIFQRFDPEKVLATIEQQKINKLFCPPTAWIALLNSPHFASTDLSSLSKAYYGASTMPKTVIQQLLKKLPHIRFWQFYGQTEMAPLATVLHPEAHQDFAESVGRPALHVETQIMDEQGHLLAVGELGEIVHRSVHLTLGYDQQPEKTQESFKYGWFHSGDLGYLDQYGYLYVVDRIKDMVKTGGENVSTREVEDILYRHDAVQEVAVFALPHPHWIEAVTAAVILHPGQDCNAQQLIEFCTQHLSTYKVPKQIFLVQSLPKNASGKILKRELKKQYTASALDHHQAQS</sequence>
<dbReference type="NCBIfam" id="NF006182">
    <property type="entry name" value="PRK08316.1"/>
    <property type="match status" value="1"/>
</dbReference>
<proteinExistence type="inferred from homology"/>
<dbReference type="PROSITE" id="PS00455">
    <property type="entry name" value="AMP_BINDING"/>
    <property type="match status" value="1"/>
</dbReference>
<name>A0A1P8EN94_9GAMM</name>
<dbReference type="RefSeq" id="WP_076033654.1">
    <property type="nucleotide sequence ID" value="NZ_CP016897.1"/>
</dbReference>
<dbReference type="AlphaFoldDB" id="A0A1P8EN94"/>
<dbReference type="Pfam" id="PF00501">
    <property type="entry name" value="AMP-binding"/>
    <property type="match status" value="1"/>
</dbReference>
<dbReference type="FunFam" id="3.30.300.30:FF:000008">
    <property type="entry name" value="2,3-dihydroxybenzoate-AMP ligase"/>
    <property type="match status" value="1"/>
</dbReference>
<gene>
    <name evidence="5" type="ORF">BEN76_16465</name>
</gene>
<accession>A0A1P8EN94</accession>
<dbReference type="Gene3D" id="2.30.38.10">
    <property type="entry name" value="Luciferase, Domain 3"/>
    <property type="match status" value="1"/>
</dbReference>
<organism evidence="5 6">
    <name type="scientific">Acinetobacter soli</name>
    <dbReference type="NCBI Taxonomy" id="487316"/>
    <lineage>
        <taxon>Bacteria</taxon>
        <taxon>Pseudomonadati</taxon>
        <taxon>Pseudomonadota</taxon>
        <taxon>Gammaproteobacteria</taxon>
        <taxon>Moraxellales</taxon>
        <taxon>Moraxellaceae</taxon>
        <taxon>Acinetobacter</taxon>
    </lineage>
</organism>
<dbReference type="InterPro" id="IPR025110">
    <property type="entry name" value="AMP-bd_C"/>
</dbReference>
<evidence type="ECO:0000313" key="6">
    <source>
        <dbReference type="Proteomes" id="UP000185674"/>
    </source>
</evidence>
<protein>
    <recommendedName>
        <fullName evidence="7">Acyl-CoA synthetase</fullName>
    </recommendedName>
</protein>
<keyword evidence="2" id="KW-0436">Ligase</keyword>
<evidence type="ECO:0000256" key="2">
    <source>
        <dbReference type="ARBA" id="ARBA00022598"/>
    </source>
</evidence>
<evidence type="ECO:0000313" key="5">
    <source>
        <dbReference type="EMBL" id="APV37645.1"/>
    </source>
</evidence>
<dbReference type="KEGG" id="asol:BEN76_16465"/>
<reference evidence="5 6" key="1">
    <citation type="submission" date="2016-08" db="EMBL/GenBank/DDBJ databases">
        <title>Complete genome sequence of Acinetobacter baylyi strain GFJ2.</title>
        <authorList>
            <person name="Tabata M."/>
            <person name="Kuboki S."/>
            <person name="Gibu N."/>
            <person name="Kinouchi Y."/>
            <person name="Vangnai A."/>
            <person name="Kasai D."/>
            <person name="Fukuda M."/>
        </authorList>
    </citation>
    <scope>NUCLEOTIDE SEQUENCE [LARGE SCALE GENOMIC DNA]</scope>
    <source>
        <strain evidence="5 6">GFJ2</strain>
        <plasmid evidence="6">Plasmid pgfj1</plasmid>
    </source>
</reference>
<feature type="domain" description="AMP-dependent synthetase/ligase" evidence="3">
    <location>
        <begin position="18"/>
        <end position="382"/>
    </location>
</feature>
<geneLocation type="plasmid" evidence="6">
    <name>pgfj1</name>
</geneLocation>
<evidence type="ECO:0000256" key="1">
    <source>
        <dbReference type="ARBA" id="ARBA00006432"/>
    </source>
</evidence>
<dbReference type="GO" id="GO:0006631">
    <property type="term" value="P:fatty acid metabolic process"/>
    <property type="evidence" value="ECO:0007669"/>
    <property type="project" value="TreeGrafter"/>
</dbReference>
<dbReference type="SUPFAM" id="SSF56801">
    <property type="entry name" value="Acetyl-CoA synthetase-like"/>
    <property type="match status" value="1"/>
</dbReference>
<evidence type="ECO:0000259" key="3">
    <source>
        <dbReference type="Pfam" id="PF00501"/>
    </source>
</evidence>
<dbReference type="GO" id="GO:0031956">
    <property type="term" value="F:medium-chain fatty acid-CoA ligase activity"/>
    <property type="evidence" value="ECO:0007669"/>
    <property type="project" value="TreeGrafter"/>
</dbReference>